<evidence type="ECO:0000256" key="1">
    <source>
        <dbReference type="SAM" id="MobiDB-lite"/>
    </source>
</evidence>
<proteinExistence type="predicted"/>
<protein>
    <submittedName>
        <fullName evidence="2">Uncharacterized protein</fullName>
    </submittedName>
</protein>
<dbReference type="OrthoDB" id="4648174at2"/>
<feature type="compositionally biased region" description="Acidic residues" evidence="1">
    <location>
        <begin position="114"/>
        <end position="126"/>
    </location>
</feature>
<feature type="compositionally biased region" description="Low complexity" evidence="1">
    <location>
        <begin position="163"/>
        <end position="172"/>
    </location>
</feature>
<dbReference type="AlphaFoldDB" id="A0A1Q4H5Q7"/>
<accession>A0A1Q4H5Q7</accession>
<feature type="region of interest" description="Disordered" evidence="1">
    <location>
        <begin position="75"/>
        <end position="179"/>
    </location>
</feature>
<feature type="compositionally biased region" description="Acidic residues" evidence="1">
    <location>
        <begin position="135"/>
        <end position="162"/>
    </location>
</feature>
<dbReference type="EMBL" id="PDCR01000010">
    <property type="protein sequence ID" value="PEG54719.1"/>
    <property type="molecule type" value="Genomic_DNA"/>
</dbReference>
<dbReference type="RefSeq" id="WP_073859093.1">
    <property type="nucleotide sequence ID" value="NZ_BAAATC010000015.1"/>
</dbReference>
<organism evidence="2 3">
    <name type="scientific">Mycolicibacterium diernhoferi</name>
    <dbReference type="NCBI Taxonomy" id="1801"/>
    <lineage>
        <taxon>Bacteria</taxon>
        <taxon>Bacillati</taxon>
        <taxon>Actinomycetota</taxon>
        <taxon>Actinomycetes</taxon>
        <taxon>Mycobacteriales</taxon>
        <taxon>Mycobacteriaceae</taxon>
        <taxon>Mycolicibacterium</taxon>
    </lineage>
</organism>
<dbReference type="PANTHER" id="PTHR14139">
    <property type="entry name" value="CALSYNTENIN"/>
    <property type="match status" value="1"/>
</dbReference>
<comment type="caution">
    <text evidence="2">The sequence shown here is derived from an EMBL/GenBank/DDBJ whole genome shotgun (WGS) entry which is preliminary data.</text>
</comment>
<sequence length="941" mass="96952">MCAAPARHRAYGPNEQFWMAKELLTPGEGGGVARHARASSSALSLHIGRVGALAVSLGVGFAIADSAQPAYADTGVGASNESASSSDTGSSTTESRPADRKRGPRTATKPTAAADDESDDESDDATELTPPDGPTDPDETEPDETEPAESEPVDTAEPDDTTPDTGEAPTEAVIGDTGAVKNRKARAYAHAVEPMQVEKAVTAVVQASPEPEAESAPQVDTDGQGAPSTPPVTTEVAPAPAIQDTQTTVGAVTPKMTAASSTLGTRTATTNPLDLLVNTMMAWVARQISHTFVNRTPIAGPIVYEQNLLGQVYIDLNATDPNGDVLTYDIIQPEHGWVYRDLISGKFVYTPWALVSGQPLVDSFKIVIRDDSEHLPGVLGQIQAVVEKVTRFLGIAQADNLTVTIPVNVDPVVQMPPLVTPIVGGGYQLGKDPAPIVSTVDIVDGDTLGLKRVVIKIATLAQVGDALSYNAPSGSPIVGSWDADTLTLTLAGIGTLAEYEQAIKAVNFAATQGAGLVRGITISATDQDDVDNIAPGFVTVAVWPATKLPPLVTPIAGGGFTLGGNPARIVSAIDIVDADSGRLSKVTLRIETLAQSGDTLNYAALQGNPIIGTWDAATRTLTLSGDATLAQYEEAIKAVTFAATQGAGLVRGIAISATDEDGVDNIGPGFVTVGVGAAPTLPPLVTPVAAGGFTLGGNPAKIVSAVDIVDADSGRLSKVTVKISTLAQAGDVLNYVAPNGNPVVGVWDATERTLTLSGLGTLAQYEEALKAVTFSATQGAALVRGLSISATDEHGVPNITAGFVTVAVSSPTRYVPLVTPVGGRSYTIGESPTKPVAGVDIVDADSSHLQRVTMRVTNFGKAGDTLTFAGLPDNPITATYDADSRTLTLSGIATKQQYEDALKAVTFTATQGGWTTRTITIVATDTDGVNSSTASLPLLVW</sequence>
<dbReference type="STRING" id="1801.BRW64_24640"/>
<feature type="region of interest" description="Disordered" evidence="1">
    <location>
        <begin position="207"/>
        <end position="235"/>
    </location>
</feature>
<keyword evidence="3" id="KW-1185">Reference proteome</keyword>
<feature type="compositionally biased region" description="Low complexity" evidence="1">
    <location>
        <begin position="77"/>
        <end position="95"/>
    </location>
</feature>
<gene>
    <name evidence="2" type="ORF">CRI78_09420</name>
</gene>
<dbReference type="PANTHER" id="PTHR14139:SF2">
    <property type="entry name" value="CALSYNTENIN-1"/>
    <property type="match status" value="1"/>
</dbReference>
<reference evidence="2 3" key="1">
    <citation type="submission" date="2017-10" db="EMBL/GenBank/DDBJ databases">
        <title>The new phylogeny of genus Mycobacterium.</title>
        <authorList>
            <person name="Tortoli E."/>
            <person name="Trovato A."/>
            <person name="Cirillo D.M."/>
        </authorList>
    </citation>
    <scope>NUCLEOTIDE SEQUENCE [LARGE SCALE GENOMIC DNA]</scope>
    <source>
        <strain evidence="2 3">IP141170001</strain>
    </source>
</reference>
<evidence type="ECO:0000313" key="2">
    <source>
        <dbReference type="EMBL" id="PEG54719.1"/>
    </source>
</evidence>
<evidence type="ECO:0000313" key="3">
    <source>
        <dbReference type="Proteomes" id="UP000220340"/>
    </source>
</evidence>
<name>A0A1Q4H5Q7_9MYCO</name>
<dbReference type="Proteomes" id="UP000220340">
    <property type="component" value="Unassembled WGS sequence"/>
</dbReference>